<gene>
    <name evidence="7" type="ORF">K490DRAFT_7727</name>
</gene>
<keyword evidence="8" id="KW-1185">Reference proteome</keyword>
<dbReference type="PANTHER" id="PTHR31851">
    <property type="entry name" value="FE(2+)/MN(2+) TRANSPORTER PCL1"/>
    <property type="match status" value="1"/>
</dbReference>
<evidence type="ECO:0000256" key="2">
    <source>
        <dbReference type="ARBA" id="ARBA00007049"/>
    </source>
</evidence>
<dbReference type="EMBL" id="ML978733">
    <property type="protein sequence ID" value="KAF2085100.1"/>
    <property type="molecule type" value="Genomic_DNA"/>
</dbReference>
<evidence type="ECO:0000313" key="8">
    <source>
        <dbReference type="Proteomes" id="UP000799776"/>
    </source>
</evidence>
<dbReference type="OrthoDB" id="73465at2759"/>
<dbReference type="GO" id="GO:0012505">
    <property type="term" value="C:endomembrane system"/>
    <property type="evidence" value="ECO:0007669"/>
    <property type="project" value="UniProtKB-SubCell"/>
</dbReference>
<keyword evidence="4 6" id="KW-1133">Transmembrane helix</keyword>
<comment type="caution">
    <text evidence="7">The sequence shown here is derived from an EMBL/GenBank/DDBJ whole genome shotgun (WGS) entry which is preliminary data.</text>
</comment>
<feature type="non-terminal residue" evidence="7">
    <location>
        <position position="1"/>
    </location>
</feature>
<dbReference type="GO" id="GO:0030026">
    <property type="term" value="P:intracellular manganese ion homeostasis"/>
    <property type="evidence" value="ECO:0007669"/>
    <property type="project" value="InterPro"/>
</dbReference>
<keyword evidence="3 6" id="KW-0812">Transmembrane</keyword>
<keyword evidence="5 6" id="KW-0472">Membrane</keyword>
<dbReference type="InterPro" id="IPR008217">
    <property type="entry name" value="Ccc1_fam"/>
</dbReference>
<dbReference type="Proteomes" id="UP000799776">
    <property type="component" value="Unassembled WGS sequence"/>
</dbReference>
<feature type="transmembrane region" description="Helical" evidence="6">
    <location>
        <begin position="166"/>
        <end position="184"/>
    </location>
</feature>
<dbReference type="Pfam" id="PF01988">
    <property type="entry name" value="VIT1"/>
    <property type="match status" value="1"/>
</dbReference>
<comment type="similarity">
    <text evidence="2">Belongs to the CCC1 family.</text>
</comment>
<feature type="non-terminal residue" evidence="7">
    <location>
        <position position="217"/>
    </location>
</feature>
<accession>A0A9P4HTP0</accession>
<evidence type="ECO:0000256" key="1">
    <source>
        <dbReference type="ARBA" id="ARBA00004127"/>
    </source>
</evidence>
<dbReference type="AlphaFoldDB" id="A0A9P4HTP0"/>
<name>A0A9P4HTP0_9PEZI</name>
<evidence type="ECO:0000256" key="5">
    <source>
        <dbReference type="ARBA" id="ARBA00023136"/>
    </source>
</evidence>
<feature type="transmembrane region" description="Helical" evidence="6">
    <location>
        <begin position="135"/>
        <end position="160"/>
    </location>
</feature>
<feature type="transmembrane region" description="Helical" evidence="6">
    <location>
        <begin position="196"/>
        <end position="215"/>
    </location>
</feature>
<protein>
    <submittedName>
        <fullName evidence="7">DUF125-domain-containing protein</fullName>
    </submittedName>
</protein>
<evidence type="ECO:0000256" key="3">
    <source>
        <dbReference type="ARBA" id="ARBA00022692"/>
    </source>
</evidence>
<evidence type="ECO:0000256" key="4">
    <source>
        <dbReference type="ARBA" id="ARBA00022989"/>
    </source>
</evidence>
<sequence length="217" mass="23101">DAAGFTKDVILGFADGMCVPFALTASLSATNSTRIVILGGLAELFAGMISMGVGNYLAAVTDATHYDNEFALKTRQLAEKPETEEEVVYEIFARYGVGREVTRGVVGALVGDEGVWVKFMMDFELGMEKPDPRHAIWSALVIGVAYFIGGGITLLPYFFYADVQHGLVASIVVAAMENLAFGYLKAWYTGCGIRASLYSAAQTLGMGAVAAATAYGF</sequence>
<comment type="subcellular location">
    <subcellularLocation>
        <location evidence="1">Endomembrane system</location>
        <topology evidence="1">Multi-pass membrane protein</topology>
    </subcellularLocation>
</comment>
<evidence type="ECO:0000256" key="6">
    <source>
        <dbReference type="SAM" id="Phobius"/>
    </source>
</evidence>
<reference evidence="7" key="1">
    <citation type="journal article" date="2020" name="Stud. Mycol.">
        <title>101 Dothideomycetes genomes: a test case for predicting lifestyles and emergence of pathogens.</title>
        <authorList>
            <person name="Haridas S."/>
            <person name="Albert R."/>
            <person name="Binder M."/>
            <person name="Bloem J."/>
            <person name="Labutti K."/>
            <person name="Salamov A."/>
            <person name="Andreopoulos B."/>
            <person name="Baker S."/>
            <person name="Barry K."/>
            <person name="Bills G."/>
            <person name="Bluhm B."/>
            <person name="Cannon C."/>
            <person name="Castanera R."/>
            <person name="Culley D."/>
            <person name="Daum C."/>
            <person name="Ezra D."/>
            <person name="Gonzalez J."/>
            <person name="Henrissat B."/>
            <person name="Kuo A."/>
            <person name="Liang C."/>
            <person name="Lipzen A."/>
            <person name="Lutzoni F."/>
            <person name="Magnuson J."/>
            <person name="Mondo S."/>
            <person name="Nolan M."/>
            <person name="Ohm R."/>
            <person name="Pangilinan J."/>
            <person name="Park H.-J."/>
            <person name="Ramirez L."/>
            <person name="Alfaro M."/>
            <person name="Sun H."/>
            <person name="Tritt A."/>
            <person name="Yoshinaga Y."/>
            <person name="Zwiers L.-H."/>
            <person name="Turgeon B."/>
            <person name="Goodwin S."/>
            <person name="Spatafora J."/>
            <person name="Crous P."/>
            <person name="Grigoriev I."/>
        </authorList>
    </citation>
    <scope>NUCLEOTIDE SEQUENCE</scope>
    <source>
        <strain evidence="7">CBS 121410</strain>
    </source>
</reference>
<evidence type="ECO:0000313" key="7">
    <source>
        <dbReference type="EMBL" id="KAF2085100.1"/>
    </source>
</evidence>
<dbReference type="GO" id="GO:0005384">
    <property type="term" value="F:manganese ion transmembrane transporter activity"/>
    <property type="evidence" value="ECO:0007669"/>
    <property type="project" value="InterPro"/>
</dbReference>
<proteinExistence type="inferred from homology"/>
<organism evidence="7 8">
    <name type="scientific">Saccharata proteae CBS 121410</name>
    <dbReference type="NCBI Taxonomy" id="1314787"/>
    <lineage>
        <taxon>Eukaryota</taxon>
        <taxon>Fungi</taxon>
        <taxon>Dikarya</taxon>
        <taxon>Ascomycota</taxon>
        <taxon>Pezizomycotina</taxon>
        <taxon>Dothideomycetes</taxon>
        <taxon>Dothideomycetes incertae sedis</taxon>
        <taxon>Botryosphaeriales</taxon>
        <taxon>Saccharataceae</taxon>
        <taxon>Saccharata</taxon>
    </lineage>
</organism>